<evidence type="ECO:0000313" key="10">
    <source>
        <dbReference type="Proteomes" id="UP000701999"/>
    </source>
</evidence>
<dbReference type="InterPro" id="IPR053910">
    <property type="entry name" value="RsmI_HTH"/>
</dbReference>
<dbReference type="Pfam" id="PF23016">
    <property type="entry name" value="RsmI_C"/>
    <property type="match status" value="1"/>
</dbReference>
<dbReference type="PANTHER" id="PTHR46111:SF1">
    <property type="entry name" value="RIBOSOMAL RNA SMALL SUBUNIT METHYLTRANSFERASE I"/>
    <property type="match status" value="1"/>
</dbReference>
<dbReference type="InterPro" id="IPR008189">
    <property type="entry name" value="rRNA_ssu_MeTfrase_I"/>
</dbReference>
<evidence type="ECO:0000256" key="3">
    <source>
        <dbReference type="ARBA" id="ARBA00022603"/>
    </source>
</evidence>
<dbReference type="InterPro" id="IPR018063">
    <property type="entry name" value="SAM_MeTrfase_RsmI_CS"/>
</dbReference>
<evidence type="ECO:0000256" key="5">
    <source>
        <dbReference type="ARBA" id="ARBA00022691"/>
    </source>
</evidence>
<dbReference type="FunFam" id="3.40.1010.10:FF:000007">
    <property type="entry name" value="Ribosomal RNA small subunit methyltransferase I"/>
    <property type="match status" value="1"/>
</dbReference>
<dbReference type="InterPro" id="IPR035996">
    <property type="entry name" value="4pyrrol_Methylase_sf"/>
</dbReference>
<dbReference type="GeneID" id="93255387"/>
<comment type="function">
    <text evidence="6">Catalyzes the 2'-O-methylation of the ribose of cytidine 1402 (C1402) in 16S rRNA.</text>
</comment>
<keyword evidence="2 6" id="KW-0698">rRNA processing</keyword>
<evidence type="ECO:0000256" key="2">
    <source>
        <dbReference type="ARBA" id="ARBA00022552"/>
    </source>
</evidence>
<evidence type="ECO:0000256" key="6">
    <source>
        <dbReference type="HAMAP-Rule" id="MF_01877"/>
    </source>
</evidence>
<dbReference type="SUPFAM" id="SSF53790">
    <property type="entry name" value="Tetrapyrrole methylase"/>
    <property type="match status" value="1"/>
</dbReference>
<dbReference type="Gene3D" id="3.40.1010.10">
    <property type="entry name" value="Cobalt-precorrin-4 Transmethylase, Domain 1"/>
    <property type="match status" value="1"/>
</dbReference>
<dbReference type="Gene3D" id="3.30.950.10">
    <property type="entry name" value="Methyltransferase, Cobalt-precorrin-4 Transmethylase, Domain 2"/>
    <property type="match status" value="1"/>
</dbReference>
<comment type="similarity">
    <text evidence="6">Belongs to the methyltransferase superfamily. RsmI family.</text>
</comment>
<evidence type="ECO:0000313" key="9">
    <source>
        <dbReference type="EMBL" id="MBK2064823.1"/>
    </source>
</evidence>
<organism evidence="9 10">
    <name type="scientific">Francisella noatunensis</name>
    <dbReference type="NCBI Taxonomy" id="657445"/>
    <lineage>
        <taxon>Bacteria</taxon>
        <taxon>Pseudomonadati</taxon>
        <taxon>Pseudomonadota</taxon>
        <taxon>Gammaproteobacteria</taxon>
        <taxon>Thiotrichales</taxon>
        <taxon>Francisellaceae</taxon>
        <taxon>Francisella</taxon>
    </lineage>
</organism>
<keyword evidence="5 6" id="KW-0949">S-adenosyl-L-methionine</keyword>
<dbReference type="CDD" id="cd11648">
    <property type="entry name" value="RsmI"/>
    <property type="match status" value="1"/>
</dbReference>
<evidence type="ECO:0000259" key="8">
    <source>
        <dbReference type="Pfam" id="PF23016"/>
    </source>
</evidence>
<dbReference type="Pfam" id="PF00590">
    <property type="entry name" value="TP_methylase"/>
    <property type="match status" value="1"/>
</dbReference>
<accession>A0A9Q2QF87</accession>
<dbReference type="PROSITE" id="PS01296">
    <property type="entry name" value="RSMI"/>
    <property type="match status" value="1"/>
</dbReference>
<comment type="catalytic activity">
    <reaction evidence="6">
        <text>cytidine(1402) in 16S rRNA + S-adenosyl-L-methionine = 2'-O-methylcytidine(1402) in 16S rRNA + S-adenosyl-L-homocysteine + H(+)</text>
        <dbReference type="Rhea" id="RHEA:42924"/>
        <dbReference type="Rhea" id="RHEA-COMP:10285"/>
        <dbReference type="Rhea" id="RHEA-COMP:10286"/>
        <dbReference type="ChEBI" id="CHEBI:15378"/>
        <dbReference type="ChEBI" id="CHEBI:57856"/>
        <dbReference type="ChEBI" id="CHEBI:59789"/>
        <dbReference type="ChEBI" id="CHEBI:74495"/>
        <dbReference type="ChEBI" id="CHEBI:82748"/>
        <dbReference type="EC" id="2.1.1.198"/>
    </reaction>
</comment>
<protein>
    <recommendedName>
        <fullName evidence="6">Ribosomal RNA small subunit methyltransferase I</fullName>
        <ecNumber evidence="6">2.1.1.198</ecNumber>
    </recommendedName>
    <alternativeName>
        <fullName evidence="6">16S rRNA 2'-O-ribose C1402 methyltransferase</fullName>
    </alternativeName>
    <alternativeName>
        <fullName evidence="6">rRNA (cytidine-2'-O-)-methyltransferase RsmI</fullName>
    </alternativeName>
</protein>
<evidence type="ECO:0000256" key="1">
    <source>
        <dbReference type="ARBA" id="ARBA00022490"/>
    </source>
</evidence>
<gene>
    <name evidence="6 9" type="primary">rsmI</name>
    <name evidence="9" type="ORF">IB647_03505</name>
</gene>
<dbReference type="PANTHER" id="PTHR46111">
    <property type="entry name" value="RIBOSOMAL RNA SMALL SUBUNIT METHYLTRANSFERASE I"/>
    <property type="match status" value="1"/>
</dbReference>
<dbReference type="HAMAP" id="MF_01877">
    <property type="entry name" value="16SrRNA_methyltr_I"/>
    <property type="match status" value="1"/>
</dbReference>
<proteinExistence type="inferred from homology"/>
<feature type="domain" description="Tetrapyrrole methylase" evidence="7">
    <location>
        <begin position="8"/>
        <end position="209"/>
    </location>
</feature>
<evidence type="ECO:0000259" key="7">
    <source>
        <dbReference type="Pfam" id="PF00590"/>
    </source>
</evidence>
<evidence type="ECO:0000256" key="4">
    <source>
        <dbReference type="ARBA" id="ARBA00022679"/>
    </source>
</evidence>
<sequence>MNSIEKGTLYVVATPIGNLQDITYRAVSILSSADVILAEDTRMTAKLLTNLNIRGDQKLISCHDFNEESRVEYVKELLGNDNSIVLVSDAGTPLISDPGYKIVASLRNSGHKVVPVPGVSALITALSAAGLPSDSFLFKGFLSAKQAKRQQQIRDLQLANATVIIYESVHRITYLLDDLLEIMPHNNIVVAKELTKQFEKFVAGSVEEVCDFFKNNPDIIRGEFVVVIDCNNSNDISDQSSNLCVDIDDLLKDLLDDMPVKKAVKLVVKFTGAKKNDIYERALTVKKDI</sequence>
<dbReference type="EC" id="2.1.1.198" evidence="6"/>
<comment type="caution">
    <text evidence="9">The sequence shown here is derived from an EMBL/GenBank/DDBJ whole genome shotgun (WGS) entry which is preliminary data.</text>
</comment>
<feature type="domain" description="RsmI HTH" evidence="8">
    <location>
        <begin position="246"/>
        <end position="284"/>
    </location>
</feature>
<keyword evidence="4 6" id="KW-0808">Transferase</keyword>
<dbReference type="InterPro" id="IPR014777">
    <property type="entry name" value="4pyrrole_Mease_sub1"/>
</dbReference>
<keyword evidence="1 6" id="KW-0963">Cytoplasm</keyword>
<keyword evidence="3 6" id="KW-0489">Methyltransferase</keyword>
<name>A0A9Q2QF87_9GAMM</name>
<dbReference type="GO" id="GO:0005737">
    <property type="term" value="C:cytoplasm"/>
    <property type="evidence" value="ECO:0007669"/>
    <property type="project" value="UniProtKB-SubCell"/>
</dbReference>
<keyword evidence="10" id="KW-1185">Reference proteome</keyword>
<comment type="subcellular location">
    <subcellularLocation>
        <location evidence="6">Cytoplasm</location>
    </subcellularLocation>
</comment>
<dbReference type="EMBL" id="JACVKN010000083">
    <property type="protein sequence ID" value="MBK2064823.1"/>
    <property type="molecule type" value="Genomic_DNA"/>
</dbReference>
<dbReference type="Proteomes" id="UP000701999">
    <property type="component" value="Unassembled WGS sequence"/>
</dbReference>
<dbReference type="PIRSF" id="PIRSF005917">
    <property type="entry name" value="MTase_YraL"/>
    <property type="match status" value="1"/>
</dbReference>
<dbReference type="InterPro" id="IPR000878">
    <property type="entry name" value="4pyrrol_Mease"/>
</dbReference>
<dbReference type="NCBIfam" id="TIGR00096">
    <property type="entry name" value="16S rRNA (cytidine(1402)-2'-O)-methyltransferase"/>
    <property type="match status" value="1"/>
</dbReference>
<dbReference type="FunFam" id="3.30.950.10:FF:000002">
    <property type="entry name" value="Ribosomal RNA small subunit methyltransferase I"/>
    <property type="match status" value="1"/>
</dbReference>
<reference evidence="9 10" key="1">
    <citation type="submission" date="2020-09" db="EMBL/GenBank/DDBJ databases">
        <title>Development of specific Francisella tularensis PCR assay based on in-depth characterization of family Francisellaceae.</title>
        <authorList>
            <person name="Ohrman C."/>
            <person name="Sahl J."/>
            <person name="Sjodin A."/>
            <person name="Uneklint I."/>
            <person name="Ballard R."/>
            <person name="Karlsson L."/>
            <person name="Mcdonough R."/>
            <person name="Sundell D."/>
            <person name="Soria K."/>
            <person name="Brindeflk B."/>
            <person name="Vallesi A."/>
            <person name="Ramirez-Paredes J.G."/>
            <person name="Colquhoun D."/>
            <person name="Myrtennas K."/>
            <person name="Birdsell D."/>
            <person name="Johansson A."/>
            <person name="Wagner D."/>
            <person name="Forsman M."/>
        </authorList>
    </citation>
    <scope>NUCLEOTIDE SEQUENCE [LARGE SCALE GENOMIC DNA]</scope>
    <source>
        <strain evidence="9 10">FSC1140</strain>
    </source>
</reference>
<dbReference type="InterPro" id="IPR014776">
    <property type="entry name" value="4pyrrole_Mease_sub2"/>
</dbReference>
<dbReference type="AlphaFoldDB" id="A0A9Q2QF87"/>
<dbReference type="RefSeq" id="WP_159184614.1">
    <property type="nucleotide sequence ID" value="NZ_JACVJL010000157.1"/>
</dbReference>
<dbReference type="GO" id="GO:0070677">
    <property type="term" value="F:rRNA (cytosine-2'-O-)-methyltransferase activity"/>
    <property type="evidence" value="ECO:0007669"/>
    <property type="project" value="UniProtKB-UniRule"/>
</dbReference>